<evidence type="ECO:0008006" key="3">
    <source>
        <dbReference type="Google" id="ProtNLM"/>
    </source>
</evidence>
<accession>A0A5J4X7H3</accession>
<evidence type="ECO:0000313" key="1">
    <source>
        <dbReference type="EMBL" id="KAA6402686.1"/>
    </source>
</evidence>
<organism evidence="1 2">
    <name type="scientific">Streblomastix strix</name>
    <dbReference type="NCBI Taxonomy" id="222440"/>
    <lineage>
        <taxon>Eukaryota</taxon>
        <taxon>Metamonada</taxon>
        <taxon>Preaxostyla</taxon>
        <taxon>Oxymonadida</taxon>
        <taxon>Streblomastigidae</taxon>
        <taxon>Streblomastix</taxon>
    </lineage>
</organism>
<reference evidence="1 2" key="1">
    <citation type="submission" date="2019-03" db="EMBL/GenBank/DDBJ databases">
        <title>Single cell metagenomics reveals metabolic interactions within the superorganism composed of flagellate Streblomastix strix and complex community of Bacteroidetes bacteria on its surface.</title>
        <authorList>
            <person name="Treitli S.C."/>
            <person name="Kolisko M."/>
            <person name="Husnik F."/>
            <person name="Keeling P."/>
            <person name="Hampl V."/>
        </authorList>
    </citation>
    <scope>NUCLEOTIDE SEQUENCE [LARGE SCALE GENOMIC DNA]</scope>
    <source>
        <strain evidence="1">ST1C</strain>
    </source>
</reference>
<gene>
    <name evidence="1" type="ORF">EZS28_001787</name>
</gene>
<dbReference type="InterPro" id="IPR043136">
    <property type="entry name" value="B30.2/SPRY_sf"/>
</dbReference>
<dbReference type="EMBL" id="SNRW01000201">
    <property type="protein sequence ID" value="KAA6402686.1"/>
    <property type="molecule type" value="Genomic_DNA"/>
</dbReference>
<dbReference type="Proteomes" id="UP000324800">
    <property type="component" value="Unassembled WGS sequence"/>
</dbReference>
<protein>
    <recommendedName>
        <fullName evidence="3">SPRY domain-containing protein</fullName>
    </recommendedName>
</protein>
<dbReference type="Gene3D" id="2.60.120.920">
    <property type="match status" value="1"/>
</dbReference>
<proteinExistence type="predicted"/>
<evidence type="ECO:0000313" key="2">
    <source>
        <dbReference type="Proteomes" id="UP000324800"/>
    </source>
</evidence>
<sequence length="343" mass="38934">MESTGGSAQGCSQYGPQVKVPNEKYDFIEVRNIVNDFIDGDVEKRIIAVQELIRLLEQYPELSLKLNDETNLRNSLIDALKANPPPNLKEQINKILPKLDAKIPAITSDEESFLDKFRPILLKPEHLEFNPKTRIVKFNHGGYITVPFDPVFTVPNAPIRPMIDNVSGKHVDRKLLNAQFTVNAGVAYCGIFFSTDIKLEQNKIPLRIGIVDADYPLVHSSQTVIGKTKGGVSFDSEGFFWINGSAYDTEEHDKQWTRNQEIGMEVDMNASPRTIKFFVGKEQIKNYISNIPARFRFFASTSIAGDWFQVQSLFIHKVPFGLHRTGDKEWKVNDSQYDYTTGM</sequence>
<name>A0A5J4X7H3_9EUKA</name>
<dbReference type="AlphaFoldDB" id="A0A5J4X7H3"/>
<comment type="caution">
    <text evidence="1">The sequence shown here is derived from an EMBL/GenBank/DDBJ whole genome shotgun (WGS) entry which is preliminary data.</text>
</comment>